<dbReference type="PROSITE" id="PS00107">
    <property type="entry name" value="PROTEIN_KINASE_ATP"/>
    <property type="match status" value="1"/>
</dbReference>
<dbReference type="EMBL" id="AP019860">
    <property type="protein sequence ID" value="BBM87933.1"/>
    <property type="molecule type" value="Genomic_DNA"/>
</dbReference>
<dbReference type="SMART" id="SM00320">
    <property type="entry name" value="WD40"/>
    <property type="match status" value="6"/>
</dbReference>
<dbReference type="InterPro" id="IPR011044">
    <property type="entry name" value="Quino_amine_DH_bsu"/>
</dbReference>
<organism evidence="13 14">
    <name type="scientific">Uabimicrobium amorphum</name>
    <dbReference type="NCBI Taxonomy" id="2596890"/>
    <lineage>
        <taxon>Bacteria</taxon>
        <taxon>Pseudomonadati</taxon>
        <taxon>Planctomycetota</taxon>
        <taxon>Candidatus Uabimicrobiia</taxon>
        <taxon>Candidatus Uabimicrobiales</taxon>
        <taxon>Candidatus Uabimicrobiaceae</taxon>
        <taxon>Candidatus Uabimicrobium</taxon>
    </lineage>
</organism>
<evidence type="ECO:0000256" key="9">
    <source>
        <dbReference type="PROSITE-ProRule" id="PRU00221"/>
    </source>
</evidence>
<dbReference type="InterPro" id="IPR017441">
    <property type="entry name" value="Protein_kinase_ATP_BS"/>
</dbReference>
<dbReference type="OrthoDB" id="500858at2"/>
<keyword evidence="11" id="KW-0472">Membrane</keyword>
<evidence type="ECO:0000256" key="11">
    <source>
        <dbReference type="SAM" id="Phobius"/>
    </source>
</evidence>
<dbReference type="SUPFAM" id="SSF50969">
    <property type="entry name" value="YVTN repeat-like/Quinoprotein amine dehydrogenase"/>
    <property type="match status" value="1"/>
</dbReference>
<keyword evidence="11" id="KW-0812">Transmembrane</keyword>
<feature type="repeat" description="WD" evidence="9">
    <location>
        <begin position="674"/>
        <end position="715"/>
    </location>
</feature>
<keyword evidence="7 13" id="KW-0418">Kinase</keyword>
<evidence type="ECO:0000256" key="1">
    <source>
        <dbReference type="ARBA" id="ARBA00012513"/>
    </source>
</evidence>
<evidence type="ECO:0000256" key="2">
    <source>
        <dbReference type="ARBA" id="ARBA00022527"/>
    </source>
</evidence>
<keyword evidence="5" id="KW-0677">Repeat</keyword>
<evidence type="ECO:0000256" key="7">
    <source>
        <dbReference type="ARBA" id="ARBA00022777"/>
    </source>
</evidence>
<dbReference type="SUPFAM" id="SSF50998">
    <property type="entry name" value="Quinoprotein alcohol dehydrogenase-like"/>
    <property type="match status" value="1"/>
</dbReference>
<keyword evidence="4" id="KW-0808">Transferase</keyword>
<sequence>MSKRFGRYILHEEIGRGGMGAVYKAVDTTLKQEVALKIVLQQQNMKRFLQECSVMSNLQHPNIVNFLGFGESPYPYFTMEYISGVSLADLIREEKLSSLQVIDILIPICEALNYMHRHGILHRDIKPSNIMIAKNGVAKLMDFGLAKTHNEESLSKTGDIIGTLSYMSPEQISGSATQQSDIYSIGATMYEALTSKKLFDGETHASILFQVWHDDPTLLRQIDKRISPYVEAVCLKCLEKNPQKRYQNFSQLITDLKNLKRNRPVSAKKYNSARHFFHVMARYKVLSTVVFVSFVLLSVLSGYLFYFLQQAHDANTKVQQEKRAIAFTLANVALREAEEARQSSRWNHAGSLAGTALQFVQNYHDDSATSIRRQAKQHIKQALFHNKLLWKYPGVYARNKRIKLLLYSQDDEYLYVVEKDAITLWDVASAKLKMKFSIDGEISDASRAGKNIVVVIRDHVQKGTYLFDTTTHQLRQILKSYPGRFIANHKSLVACYQDKLHVVDLATSHSHTIKIPGLMRSLCIDQSNSWMAGILKNTIYVWDVQKRKLLHQFHCGKLERHIGFVTNGNLIFIDNGKMSTFHVASKKINQFRYIGTTTSLTVSPTAKKFAFVNEEFLFVFEWKNMQLVLNKKIPTPNYSISLKCCFTNKEDVFTCAEYSVARYDLKSGKKLNDISDVNNSVGTISWSPDSQKILTLNYDRMLRIWNAQNGELLYEIDSSNAFYGKFLDEQNFVVYCMEYSGTTRKKNKYLLFYRLSSNTPLRKVNIGDAAVDVTSKYIARYSDNHITVSTLSGRFVREISFKHPLKYIRFHPFNDSLVLATEKSVYLWKKKLLFLFHTDQPIVNIDYDASGNYALLQEENNNTLHIVDLRTAQRVKRLASNFKEIRGALFTKDVKKILCLSHNESFVMHSANGGITNIEKKTTAIAMNPQKNFIAKGFTNGALSVEVNMLCTKPFTSKNISAKEHTSKLSVINTRFSRDGALTVTSYDDHRVIIHDTTSFKPVEIHFKEDQTSVDFNVDNTLLMSMGGSAFHTYNVTTKESAKLIADKPGFFIKAIFHPQKQQQVFSTSLSKNIYEIRLWDLQTKRYQIIGKHRKFIVDFVVSEDATKLFALELFGNITVWDISKRQRIAELSLINRNDNRQNFLFLKKNFLVAVGFKTVFLWNLSSLKTRRQWNIPYTKSACLSYDGQYLLTATKTNVQVRKVASGELYKEFPVVATCISSHEFQHKYLLGKANGDTVVLDLDVVPDDIHLSSYYKDLFFVEQDEMKKSAFDFRSDFPGIFIEKILDREPQKLTEVLFGVYVDDSLQSKEGRFERLWY</sequence>
<dbReference type="Proteomes" id="UP000326354">
    <property type="component" value="Chromosome"/>
</dbReference>
<dbReference type="PROSITE" id="PS50294">
    <property type="entry name" value="WD_REPEATS_REGION"/>
    <property type="match status" value="1"/>
</dbReference>
<dbReference type="InterPro" id="IPR019775">
    <property type="entry name" value="WD40_repeat_CS"/>
</dbReference>
<evidence type="ECO:0000256" key="10">
    <source>
        <dbReference type="PROSITE-ProRule" id="PRU10141"/>
    </source>
</evidence>
<evidence type="ECO:0000313" key="14">
    <source>
        <dbReference type="Proteomes" id="UP000326354"/>
    </source>
</evidence>
<dbReference type="InterPro" id="IPR011009">
    <property type="entry name" value="Kinase-like_dom_sf"/>
</dbReference>
<dbReference type="PROSITE" id="PS50011">
    <property type="entry name" value="PROTEIN_KINASE_DOM"/>
    <property type="match status" value="1"/>
</dbReference>
<keyword evidence="11" id="KW-1133">Transmembrane helix</keyword>
<dbReference type="PROSITE" id="PS00108">
    <property type="entry name" value="PROTEIN_KINASE_ST"/>
    <property type="match status" value="1"/>
</dbReference>
<dbReference type="InterPro" id="IPR008271">
    <property type="entry name" value="Ser/Thr_kinase_AS"/>
</dbReference>
<dbReference type="PROSITE" id="PS50082">
    <property type="entry name" value="WD_REPEATS_2"/>
    <property type="match status" value="1"/>
</dbReference>
<dbReference type="Pfam" id="PF00069">
    <property type="entry name" value="Pkinase"/>
    <property type="match status" value="1"/>
</dbReference>
<evidence type="ECO:0000256" key="6">
    <source>
        <dbReference type="ARBA" id="ARBA00022741"/>
    </source>
</evidence>
<dbReference type="Pfam" id="PF00400">
    <property type="entry name" value="WD40"/>
    <property type="match status" value="1"/>
</dbReference>
<feature type="binding site" evidence="10">
    <location>
        <position position="37"/>
    </location>
    <ligand>
        <name>ATP</name>
        <dbReference type="ChEBI" id="CHEBI:30616"/>
    </ligand>
</feature>
<evidence type="ECO:0000313" key="13">
    <source>
        <dbReference type="EMBL" id="BBM87933.1"/>
    </source>
</evidence>
<protein>
    <recommendedName>
        <fullName evidence="1">non-specific serine/threonine protein kinase</fullName>
        <ecNumber evidence="1">2.7.11.1</ecNumber>
    </recommendedName>
</protein>
<evidence type="ECO:0000259" key="12">
    <source>
        <dbReference type="PROSITE" id="PS50011"/>
    </source>
</evidence>
<dbReference type="EC" id="2.7.11.1" evidence="1"/>
<dbReference type="Gene3D" id="1.10.510.10">
    <property type="entry name" value="Transferase(Phosphotransferase) domain 1"/>
    <property type="match status" value="1"/>
</dbReference>
<dbReference type="PANTHER" id="PTHR43289">
    <property type="entry name" value="MITOGEN-ACTIVATED PROTEIN KINASE KINASE KINASE 20-RELATED"/>
    <property type="match status" value="1"/>
</dbReference>
<keyword evidence="3 9" id="KW-0853">WD repeat</keyword>
<dbReference type="CDD" id="cd14014">
    <property type="entry name" value="STKc_PknB_like"/>
    <property type="match status" value="1"/>
</dbReference>
<keyword evidence="2 13" id="KW-0723">Serine/threonine-protein kinase</keyword>
<dbReference type="InterPro" id="IPR000719">
    <property type="entry name" value="Prot_kinase_dom"/>
</dbReference>
<name>A0A5S9F791_UABAM</name>
<dbReference type="InterPro" id="IPR015943">
    <property type="entry name" value="WD40/YVTN_repeat-like_dom_sf"/>
</dbReference>
<dbReference type="SUPFAM" id="SSF56112">
    <property type="entry name" value="Protein kinase-like (PK-like)"/>
    <property type="match status" value="1"/>
</dbReference>
<accession>A0A5S9F791</accession>
<keyword evidence="6 10" id="KW-0547">Nucleotide-binding</keyword>
<dbReference type="Gene3D" id="2.130.10.10">
    <property type="entry name" value="YVTN repeat-like/Quinoprotein amine dehydrogenase"/>
    <property type="match status" value="4"/>
</dbReference>
<dbReference type="GO" id="GO:0004674">
    <property type="term" value="F:protein serine/threonine kinase activity"/>
    <property type="evidence" value="ECO:0007669"/>
    <property type="project" value="UniProtKB-KW"/>
</dbReference>
<reference evidence="13 14" key="1">
    <citation type="submission" date="2019-08" db="EMBL/GenBank/DDBJ databases">
        <title>Complete genome sequence of Candidatus Uab amorphum.</title>
        <authorList>
            <person name="Shiratori T."/>
            <person name="Suzuki S."/>
            <person name="Kakizawa Y."/>
            <person name="Ishida K."/>
        </authorList>
    </citation>
    <scope>NUCLEOTIDE SEQUENCE [LARGE SCALE GENOMIC DNA]</scope>
    <source>
        <strain evidence="13 14">SRT547</strain>
    </source>
</reference>
<proteinExistence type="predicted"/>
<dbReference type="KEGG" id="uam:UABAM_06348"/>
<dbReference type="PANTHER" id="PTHR43289:SF6">
    <property type="entry name" value="SERINE_THREONINE-PROTEIN KINASE NEKL-3"/>
    <property type="match status" value="1"/>
</dbReference>
<evidence type="ECO:0000256" key="8">
    <source>
        <dbReference type="ARBA" id="ARBA00022840"/>
    </source>
</evidence>
<dbReference type="InterPro" id="IPR001680">
    <property type="entry name" value="WD40_rpt"/>
</dbReference>
<dbReference type="RefSeq" id="WP_151971944.1">
    <property type="nucleotide sequence ID" value="NZ_AP019860.1"/>
</dbReference>
<evidence type="ECO:0000256" key="5">
    <source>
        <dbReference type="ARBA" id="ARBA00022737"/>
    </source>
</evidence>
<dbReference type="GO" id="GO:0005524">
    <property type="term" value="F:ATP binding"/>
    <property type="evidence" value="ECO:0007669"/>
    <property type="project" value="UniProtKB-UniRule"/>
</dbReference>
<dbReference type="SMART" id="SM00220">
    <property type="entry name" value="S_TKc"/>
    <property type="match status" value="1"/>
</dbReference>
<evidence type="ECO:0000256" key="3">
    <source>
        <dbReference type="ARBA" id="ARBA00022574"/>
    </source>
</evidence>
<feature type="domain" description="Protein kinase" evidence="12">
    <location>
        <begin position="8"/>
        <end position="259"/>
    </location>
</feature>
<dbReference type="InterPro" id="IPR011047">
    <property type="entry name" value="Quinoprotein_ADH-like_sf"/>
</dbReference>
<gene>
    <name evidence="13" type="ORF">UABAM_06348</name>
</gene>
<dbReference type="FunFam" id="1.10.510.10:FF:000021">
    <property type="entry name" value="Serine/threonine protein kinase"/>
    <property type="match status" value="1"/>
</dbReference>
<feature type="transmembrane region" description="Helical" evidence="11">
    <location>
        <begin position="285"/>
        <end position="308"/>
    </location>
</feature>
<keyword evidence="8 10" id="KW-0067">ATP-binding</keyword>
<keyword evidence="14" id="KW-1185">Reference proteome</keyword>
<dbReference type="SUPFAM" id="SSF82171">
    <property type="entry name" value="DPP6 N-terminal domain-like"/>
    <property type="match status" value="1"/>
</dbReference>
<evidence type="ECO:0000256" key="4">
    <source>
        <dbReference type="ARBA" id="ARBA00022679"/>
    </source>
</evidence>
<dbReference type="PROSITE" id="PS00678">
    <property type="entry name" value="WD_REPEATS_1"/>
    <property type="match status" value="1"/>
</dbReference>